<feature type="domain" description="Reverse transcriptase Ty1/copia-type" evidence="3">
    <location>
        <begin position="693"/>
        <end position="913"/>
    </location>
</feature>
<keyword evidence="1" id="KW-0645">Protease</keyword>
<sequence>MSDDSIKSTVVPPSSSTANPSKGNGTNSESHSVQITTIRLNGDNFLRWSQSVRMYIRGRGKMGYLTGEKTAPAEADPTYATWDAENSMVMTWLVNSMEEDISSNYMCYPTAQELWENVNQMYSDLGNQSQIFELTLKLGEMRQGEDSVTKYFNSLKRVWQDLDLFNTYEWKSVEDSRHHKKIVEDNRIFKFLAGLNIECDEVRGRVIGRQPVPTIGDVFSEVRREESRRNVMLGKKGPGVAVESSALVAADANSSKAITYQRRTDDKPQVWCDYCNKPRHTRETCWKIHGKPANWKSSKPGDRSGRAFPTANEAEVTSFTKEQMEHLLTLLKSNSSSGIPSVSVAQTGNEPNALSCCLNSSAPWIIDSGASDHMTSSHNFFESYSPCSGIEKVRIADGSFSSIAGKGLIKISERIDLKSVLHVPKLACNLLSDQSSGRTIGSARMINGLYYFDDNLSSDKKAQGFSSISSISVREQIMGEIIGEEDNFWEKSAPLPNTIVDFPSQDTESSPQIFPEIENSIQDAGSGRISFLPTEKEILQKDTCNPNSELLVYTRKRIPERSKDLPIIPVQNQSESLNNGSLNISGNSSPIPILSNSIPILSSAPISDSDPIISPKNKTSDLDIPIAIRKGIRTCTKYPIAKYISYQRLSNNHRAFISNISHVVVVPRNIQEALDDPNWKLAVLEEMNALRKNGTWELVDLPRDKKIVGCKWVFSVKYKADGSIERYKARLVAKGFTQTYGIDYQETFAPVAKINSIRVLLSLAVNSNWPLHQLDVKNAFLNGDLEEEVFMSLPPGFEERLGVDKVCRLRKSLYGLKQSPRAWFERFGRAVRRHGYCQSQADHTMFYKHSKEGKIAILIVYVDDIILTGDDSAELKKLKERLADEFEIKDLGALKYFLGMEFAKSKEGIFVNQRKPKV</sequence>
<evidence type="ECO:0000313" key="6">
    <source>
        <dbReference type="EMBL" id="SPD01613.1"/>
    </source>
</evidence>
<dbReference type="InterPro" id="IPR029472">
    <property type="entry name" value="Copia-like_N"/>
</dbReference>
<dbReference type="AlphaFoldDB" id="A0A2N9GQ49"/>
<keyword evidence="1" id="KW-0378">Hydrolase</keyword>
<feature type="region of interest" description="Disordered" evidence="2">
    <location>
        <begin position="1"/>
        <end position="33"/>
    </location>
</feature>
<evidence type="ECO:0000259" key="4">
    <source>
        <dbReference type="Pfam" id="PF14244"/>
    </source>
</evidence>
<feature type="compositionally biased region" description="Polar residues" evidence="2">
    <location>
        <begin position="7"/>
        <end position="33"/>
    </location>
</feature>
<gene>
    <name evidence="6" type="ORF">FSB_LOCUS29495</name>
</gene>
<feature type="domain" description="Retrovirus-related Pol polyprotein from transposon TNT 1-94-like beta-barrel" evidence="5">
    <location>
        <begin position="364"/>
        <end position="432"/>
    </location>
</feature>
<dbReference type="SUPFAM" id="SSF56672">
    <property type="entry name" value="DNA/RNA polymerases"/>
    <property type="match status" value="1"/>
</dbReference>
<dbReference type="InterPro" id="IPR013103">
    <property type="entry name" value="RVT_2"/>
</dbReference>
<dbReference type="Pfam" id="PF22936">
    <property type="entry name" value="Pol_BBD"/>
    <property type="match status" value="1"/>
</dbReference>
<feature type="domain" description="Retrotransposon Copia-like N-terminal" evidence="4">
    <location>
        <begin position="27"/>
        <end position="73"/>
    </location>
</feature>
<reference evidence="6" key="1">
    <citation type="submission" date="2018-02" db="EMBL/GenBank/DDBJ databases">
        <authorList>
            <person name="Cohen D.B."/>
            <person name="Kent A.D."/>
        </authorList>
    </citation>
    <scope>NUCLEOTIDE SEQUENCE</scope>
</reference>
<dbReference type="Pfam" id="PF07727">
    <property type="entry name" value="RVT_2"/>
    <property type="match status" value="1"/>
</dbReference>
<name>A0A2N9GQ49_FAGSY</name>
<evidence type="ECO:0000256" key="1">
    <source>
        <dbReference type="ARBA" id="ARBA00022750"/>
    </source>
</evidence>
<dbReference type="PANTHER" id="PTHR34222:SF40">
    <property type="match status" value="1"/>
</dbReference>
<accession>A0A2N9GQ49</accession>
<dbReference type="PANTHER" id="PTHR34222">
    <property type="entry name" value="GAG_PRE-INTEGRS DOMAIN-CONTAINING PROTEIN"/>
    <property type="match status" value="1"/>
</dbReference>
<dbReference type="Pfam" id="PF14244">
    <property type="entry name" value="Retrotran_gag_3"/>
    <property type="match status" value="1"/>
</dbReference>
<keyword evidence="1" id="KW-0064">Aspartyl protease</keyword>
<dbReference type="EMBL" id="OIVN01002223">
    <property type="protein sequence ID" value="SPD01613.1"/>
    <property type="molecule type" value="Genomic_DNA"/>
</dbReference>
<protein>
    <recommendedName>
        <fullName evidence="7">Reverse transcriptase Ty1/copia-type domain-containing protein</fullName>
    </recommendedName>
</protein>
<evidence type="ECO:0000259" key="5">
    <source>
        <dbReference type="Pfam" id="PF22936"/>
    </source>
</evidence>
<dbReference type="InterPro" id="IPR054722">
    <property type="entry name" value="PolX-like_BBD"/>
</dbReference>
<dbReference type="GO" id="GO:0004190">
    <property type="term" value="F:aspartic-type endopeptidase activity"/>
    <property type="evidence" value="ECO:0007669"/>
    <property type="project" value="UniProtKB-KW"/>
</dbReference>
<organism evidence="6">
    <name type="scientific">Fagus sylvatica</name>
    <name type="common">Beechnut</name>
    <dbReference type="NCBI Taxonomy" id="28930"/>
    <lineage>
        <taxon>Eukaryota</taxon>
        <taxon>Viridiplantae</taxon>
        <taxon>Streptophyta</taxon>
        <taxon>Embryophyta</taxon>
        <taxon>Tracheophyta</taxon>
        <taxon>Spermatophyta</taxon>
        <taxon>Magnoliopsida</taxon>
        <taxon>eudicotyledons</taxon>
        <taxon>Gunneridae</taxon>
        <taxon>Pentapetalae</taxon>
        <taxon>rosids</taxon>
        <taxon>fabids</taxon>
        <taxon>Fagales</taxon>
        <taxon>Fagaceae</taxon>
        <taxon>Fagus</taxon>
    </lineage>
</organism>
<proteinExistence type="predicted"/>
<evidence type="ECO:0000259" key="3">
    <source>
        <dbReference type="Pfam" id="PF07727"/>
    </source>
</evidence>
<evidence type="ECO:0000256" key="2">
    <source>
        <dbReference type="SAM" id="MobiDB-lite"/>
    </source>
</evidence>
<evidence type="ECO:0008006" key="7">
    <source>
        <dbReference type="Google" id="ProtNLM"/>
    </source>
</evidence>
<dbReference type="InterPro" id="IPR043502">
    <property type="entry name" value="DNA/RNA_pol_sf"/>
</dbReference>